<dbReference type="InterPro" id="IPR036388">
    <property type="entry name" value="WH-like_DNA-bd_sf"/>
</dbReference>
<sequence>MYDDLALFVNIVRHRGLGAAANQLNLPPATVTRRLAKLEDSLGCRLIHRSARRFELTTEGEAYFAAYADLLDQMETQSRRLSRDMHQLAGRLKVAAPTNLSQGILMDMWSAFLGTQPDIQLELVLSNHIHDLEAAQIDLAIRIGPLSDSQLTCKKLGVISCILVASPDYLSKRGTPETLEDLSGHQVIFSRLLTRWHLRQQDTGQQQIVHPTSRVVVDDMYMAVKLAADGHGLLMMPVSEGAEDMRRNRLRRILPDWQGPDREIHAVWPTGRLLTARARCFLDKMERYFSSQPILNGQIPALPD</sequence>
<keyword evidence="3" id="KW-0238">DNA-binding</keyword>
<feature type="domain" description="HTH lysR-type" evidence="5">
    <location>
        <begin position="1"/>
        <end position="57"/>
    </location>
</feature>
<dbReference type="OrthoDB" id="9813056at2"/>
<evidence type="ECO:0000256" key="3">
    <source>
        <dbReference type="ARBA" id="ARBA00023125"/>
    </source>
</evidence>
<dbReference type="CDD" id="cd08422">
    <property type="entry name" value="PBP2_CrgA_like"/>
    <property type="match status" value="1"/>
</dbReference>
<evidence type="ECO:0000313" key="6">
    <source>
        <dbReference type="EMBL" id="RED46161.1"/>
    </source>
</evidence>
<dbReference type="Gene3D" id="3.40.190.290">
    <property type="match status" value="1"/>
</dbReference>
<keyword evidence="7" id="KW-1185">Reference proteome</keyword>
<dbReference type="PROSITE" id="PS50931">
    <property type="entry name" value="HTH_LYSR"/>
    <property type="match status" value="1"/>
</dbReference>
<dbReference type="GO" id="GO:0006351">
    <property type="term" value="P:DNA-templated transcription"/>
    <property type="evidence" value="ECO:0007669"/>
    <property type="project" value="TreeGrafter"/>
</dbReference>
<protein>
    <submittedName>
        <fullName evidence="6">LysR family transcriptional regulator</fullName>
    </submittedName>
</protein>
<dbReference type="EMBL" id="QRDW01000010">
    <property type="protein sequence ID" value="RED46161.1"/>
    <property type="molecule type" value="Genomic_DNA"/>
</dbReference>
<dbReference type="InterPro" id="IPR000847">
    <property type="entry name" value="LysR_HTH_N"/>
</dbReference>
<dbReference type="GO" id="GO:0043565">
    <property type="term" value="F:sequence-specific DNA binding"/>
    <property type="evidence" value="ECO:0007669"/>
    <property type="project" value="TreeGrafter"/>
</dbReference>
<reference evidence="6 7" key="1">
    <citation type="submission" date="2018-07" db="EMBL/GenBank/DDBJ databases">
        <title>Genomic Encyclopedia of Type Strains, Phase III (KMG-III): the genomes of soil and plant-associated and newly described type strains.</title>
        <authorList>
            <person name="Whitman W."/>
        </authorList>
    </citation>
    <scope>NUCLEOTIDE SEQUENCE [LARGE SCALE GENOMIC DNA]</scope>
    <source>
        <strain evidence="6 7">CECT 8488</strain>
    </source>
</reference>
<dbReference type="InterPro" id="IPR036390">
    <property type="entry name" value="WH_DNA-bd_sf"/>
</dbReference>
<evidence type="ECO:0000256" key="1">
    <source>
        <dbReference type="ARBA" id="ARBA00009437"/>
    </source>
</evidence>
<proteinExistence type="inferred from homology"/>
<dbReference type="Pfam" id="PF03466">
    <property type="entry name" value="LysR_substrate"/>
    <property type="match status" value="1"/>
</dbReference>
<dbReference type="SUPFAM" id="SSF53850">
    <property type="entry name" value="Periplasmic binding protein-like II"/>
    <property type="match status" value="1"/>
</dbReference>
<dbReference type="Gene3D" id="1.10.10.10">
    <property type="entry name" value="Winged helix-like DNA-binding domain superfamily/Winged helix DNA-binding domain"/>
    <property type="match status" value="1"/>
</dbReference>
<dbReference type="Proteomes" id="UP000256845">
    <property type="component" value="Unassembled WGS sequence"/>
</dbReference>
<comment type="caution">
    <text evidence="6">The sequence shown here is derived from an EMBL/GenBank/DDBJ whole genome shotgun (WGS) entry which is preliminary data.</text>
</comment>
<comment type="similarity">
    <text evidence="1">Belongs to the LysR transcriptional regulatory family.</text>
</comment>
<dbReference type="GO" id="GO:0003700">
    <property type="term" value="F:DNA-binding transcription factor activity"/>
    <property type="evidence" value="ECO:0007669"/>
    <property type="project" value="InterPro"/>
</dbReference>
<gene>
    <name evidence="6" type="ORF">DFP90_11070</name>
</gene>
<dbReference type="PANTHER" id="PTHR30537">
    <property type="entry name" value="HTH-TYPE TRANSCRIPTIONAL REGULATOR"/>
    <property type="match status" value="1"/>
</dbReference>
<evidence type="ECO:0000256" key="2">
    <source>
        <dbReference type="ARBA" id="ARBA00023015"/>
    </source>
</evidence>
<dbReference type="AlphaFoldDB" id="A0A3D9HAF5"/>
<dbReference type="Pfam" id="PF00126">
    <property type="entry name" value="HTH_1"/>
    <property type="match status" value="1"/>
</dbReference>
<evidence type="ECO:0000256" key="4">
    <source>
        <dbReference type="ARBA" id="ARBA00023163"/>
    </source>
</evidence>
<name>A0A3D9HAF5_9PROT</name>
<dbReference type="InterPro" id="IPR005119">
    <property type="entry name" value="LysR_subst-bd"/>
</dbReference>
<organism evidence="6 7">
    <name type="scientific">Aestuariispira insulae</name>
    <dbReference type="NCBI Taxonomy" id="1461337"/>
    <lineage>
        <taxon>Bacteria</taxon>
        <taxon>Pseudomonadati</taxon>
        <taxon>Pseudomonadota</taxon>
        <taxon>Alphaproteobacteria</taxon>
        <taxon>Rhodospirillales</taxon>
        <taxon>Kiloniellaceae</taxon>
        <taxon>Aestuariispira</taxon>
    </lineage>
</organism>
<evidence type="ECO:0000259" key="5">
    <source>
        <dbReference type="PROSITE" id="PS50931"/>
    </source>
</evidence>
<dbReference type="SUPFAM" id="SSF46785">
    <property type="entry name" value="Winged helix' DNA-binding domain"/>
    <property type="match status" value="1"/>
</dbReference>
<accession>A0A3D9HAF5</accession>
<keyword evidence="2" id="KW-0805">Transcription regulation</keyword>
<evidence type="ECO:0000313" key="7">
    <source>
        <dbReference type="Proteomes" id="UP000256845"/>
    </source>
</evidence>
<dbReference type="InterPro" id="IPR058163">
    <property type="entry name" value="LysR-type_TF_proteobact-type"/>
</dbReference>
<keyword evidence="4" id="KW-0804">Transcription</keyword>
<dbReference type="FunFam" id="1.10.10.10:FF:000001">
    <property type="entry name" value="LysR family transcriptional regulator"/>
    <property type="match status" value="1"/>
</dbReference>
<dbReference type="PANTHER" id="PTHR30537:SF5">
    <property type="entry name" value="HTH-TYPE TRANSCRIPTIONAL ACTIVATOR TTDR-RELATED"/>
    <property type="match status" value="1"/>
</dbReference>
<dbReference type="RefSeq" id="WP_115938128.1">
    <property type="nucleotide sequence ID" value="NZ_QRDW01000010.1"/>
</dbReference>